<name>A0ABU3KLA3_9BURK</name>
<evidence type="ECO:0000313" key="2">
    <source>
        <dbReference type="Proteomes" id="UP001321700"/>
    </source>
</evidence>
<dbReference type="Proteomes" id="UP001321700">
    <property type="component" value="Unassembled WGS sequence"/>
</dbReference>
<sequence>MTIEYRDTEVVFAEIVGVEDAEVLLAWLQERSPVQADFSACTHMHPANIQVLMAAGVQVAVWPVAAPLECALRSVFSAGS</sequence>
<comment type="caution">
    <text evidence="1">The sequence shown here is derived from an EMBL/GenBank/DDBJ whole genome shotgun (WGS) entry which is preliminary data.</text>
</comment>
<organism evidence="1 2">
    <name type="scientific">Rhodoferax potami</name>
    <dbReference type="NCBI Taxonomy" id="3068338"/>
    <lineage>
        <taxon>Bacteria</taxon>
        <taxon>Pseudomonadati</taxon>
        <taxon>Pseudomonadota</taxon>
        <taxon>Betaproteobacteria</taxon>
        <taxon>Burkholderiales</taxon>
        <taxon>Comamonadaceae</taxon>
        <taxon>Rhodoferax</taxon>
    </lineage>
</organism>
<dbReference type="EMBL" id="JAVBIK010000001">
    <property type="protein sequence ID" value="MDT7518042.1"/>
    <property type="molecule type" value="Genomic_DNA"/>
</dbReference>
<evidence type="ECO:0000313" key="1">
    <source>
        <dbReference type="EMBL" id="MDT7518042.1"/>
    </source>
</evidence>
<proteinExistence type="predicted"/>
<dbReference type="RefSeq" id="WP_313873825.1">
    <property type="nucleotide sequence ID" value="NZ_JAVBIK010000001.1"/>
</dbReference>
<accession>A0ABU3KLA3</accession>
<keyword evidence="2" id="KW-1185">Reference proteome</keyword>
<gene>
    <name evidence="1" type="ORF">RAE19_04720</name>
</gene>
<protein>
    <submittedName>
        <fullName evidence="1">Uncharacterized protein</fullName>
    </submittedName>
</protein>
<reference evidence="1 2" key="1">
    <citation type="submission" date="2023-08" db="EMBL/GenBank/DDBJ databases">
        <title>Rhodoferax potami sp. nov. and Rhodoferax mekongensis sp. nov., isolated from the Mekong River in Thailand.</title>
        <authorList>
            <person name="Kitikhun S."/>
            <person name="Charoenyingcharoen P."/>
            <person name="Siriarchawattana P."/>
            <person name="Likhitrattanapisal S."/>
            <person name="Nilsakha T."/>
            <person name="Chanpet A."/>
            <person name="Rattanawaree P."/>
            <person name="Ingsriswang S."/>
        </authorList>
    </citation>
    <scope>NUCLEOTIDE SEQUENCE [LARGE SCALE GENOMIC DNA]</scope>
    <source>
        <strain evidence="1 2">TBRC 17660</strain>
    </source>
</reference>